<feature type="region of interest" description="Disordered" evidence="1">
    <location>
        <begin position="1"/>
        <end position="34"/>
    </location>
</feature>
<protein>
    <recommendedName>
        <fullName evidence="4">DUF3499 domain-containing protein</fullName>
    </recommendedName>
</protein>
<accession>A0ABY6FXI3</accession>
<evidence type="ECO:0008006" key="4">
    <source>
        <dbReference type="Google" id="ProtNLM"/>
    </source>
</evidence>
<dbReference type="EMBL" id="CP107020">
    <property type="protein sequence ID" value="UYG15638.1"/>
    <property type="molecule type" value="Genomic_DNA"/>
</dbReference>
<keyword evidence="3" id="KW-1185">Reference proteome</keyword>
<name>A0ABY6FXI3_9MICO</name>
<gene>
    <name evidence="2" type="ORF">BRM3_08240</name>
</gene>
<evidence type="ECO:0000313" key="3">
    <source>
        <dbReference type="Proteomes" id="UP001164305"/>
    </source>
</evidence>
<evidence type="ECO:0000256" key="1">
    <source>
        <dbReference type="SAM" id="MobiDB-lite"/>
    </source>
</evidence>
<dbReference type="Proteomes" id="UP001164305">
    <property type="component" value="Chromosome"/>
</dbReference>
<organism evidence="2 3">
    <name type="scientific">Brachybacterium huguangmaarense</name>
    <dbReference type="NCBI Taxonomy" id="1652028"/>
    <lineage>
        <taxon>Bacteria</taxon>
        <taxon>Bacillati</taxon>
        <taxon>Actinomycetota</taxon>
        <taxon>Actinomycetes</taxon>
        <taxon>Micrococcales</taxon>
        <taxon>Dermabacteraceae</taxon>
        <taxon>Brachybacterium</taxon>
    </lineage>
</organism>
<reference evidence="2" key="1">
    <citation type="submission" date="2022-10" db="EMBL/GenBank/DDBJ databases">
        <title>Whole-Genome Sequencing of Brachybacterium huguangmaarense BRM-3, Isolated from Betula schmidtii.</title>
        <authorList>
            <person name="Haam D."/>
        </authorList>
    </citation>
    <scope>NUCLEOTIDE SEQUENCE</scope>
    <source>
        <strain evidence="2">BRM-3</strain>
    </source>
</reference>
<dbReference type="RefSeq" id="WP_263592852.1">
    <property type="nucleotide sequence ID" value="NZ_CP107020.1"/>
</dbReference>
<feature type="compositionally biased region" description="Basic and acidic residues" evidence="1">
    <location>
        <begin position="1"/>
        <end position="21"/>
    </location>
</feature>
<sequence length="153" mass="16662">MTTNRTEKTPVAELGGDRDEGLTSTPTKEQNGPMISHALTPAQYCKQKSTPTTTECPFWCDRAHGPAIFDNGTAYVEHVRAIELNGIAVDIVQSVECHFDTDKLRVEISPAGVLLSPNFDPAETHSLSTVATFAELLARARDELAQIQAHTNN</sequence>
<proteinExistence type="predicted"/>
<evidence type="ECO:0000313" key="2">
    <source>
        <dbReference type="EMBL" id="UYG15638.1"/>
    </source>
</evidence>